<evidence type="ECO:0000256" key="1">
    <source>
        <dbReference type="SAM" id="MobiDB-lite"/>
    </source>
</evidence>
<feature type="compositionally biased region" description="Low complexity" evidence="1">
    <location>
        <begin position="284"/>
        <end position="299"/>
    </location>
</feature>
<feature type="region of interest" description="Disordered" evidence="1">
    <location>
        <begin position="1"/>
        <end position="82"/>
    </location>
</feature>
<feature type="compositionally biased region" description="Low complexity" evidence="1">
    <location>
        <begin position="471"/>
        <end position="480"/>
    </location>
</feature>
<protein>
    <submittedName>
        <fullName evidence="3">Serine/arginine repetitive matrix protein 1-like</fullName>
    </submittedName>
</protein>
<proteinExistence type="predicted"/>
<feature type="compositionally biased region" description="Pro residues" evidence="1">
    <location>
        <begin position="414"/>
        <end position="423"/>
    </location>
</feature>
<reference evidence="3" key="1">
    <citation type="submission" date="2025-08" db="UniProtKB">
        <authorList>
            <consortium name="RefSeq"/>
        </authorList>
    </citation>
    <scope>IDENTIFICATION</scope>
    <source>
        <tissue evidence="3">Muscle</tissue>
    </source>
</reference>
<evidence type="ECO:0000313" key="2">
    <source>
        <dbReference type="Proteomes" id="UP000694851"/>
    </source>
</evidence>
<dbReference type="KEGG" id="hai:109388757"/>
<evidence type="ECO:0000313" key="3">
    <source>
        <dbReference type="RefSeq" id="XP_019509288.1"/>
    </source>
</evidence>
<dbReference type="AlphaFoldDB" id="A0A8B7S9K9"/>
<feature type="compositionally biased region" description="Low complexity" evidence="1">
    <location>
        <begin position="333"/>
        <end position="344"/>
    </location>
</feature>
<keyword evidence="2" id="KW-1185">Reference proteome</keyword>
<feature type="region of interest" description="Disordered" evidence="1">
    <location>
        <begin position="118"/>
        <end position="142"/>
    </location>
</feature>
<feature type="compositionally biased region" description="Polar residues" evidence="1">
    <location>
        <begin position="226"/>
        <end position="240"/>
    </location>
</feature>
<gene>
    <name evidence="3" type="primary">LOC109388757</name>
</gene>
<feature type="compositionally biased region" description="Pro residues" evidence="1">
    <location>
        <begin position="499"/>
        <end position="509"/>
    </location>
</feature>
<feature type="region of interest" description="Disordered" evidence="1">
    <location>
        <begin position="209"/>
        <end position="525"/>
    </location>
</feature>
<dbReference type="Proteomes" id="UP000694851">
    <property type="component" value="Unplaced"/>
</dbReference>
<dbReference type="RefSeq" id="XP_019509288.1">
    <property type="nucleotide sequence ID" value="XM_019653743.1"/>
</dbReference>
<organism evidence="2 3">
    <name type="scientific">Hipposideros armiger</name>
    <name type="common">Great Himalayan leaf-nosed bat</name>
    <dbReference type="NCBI Taxonomy" id="186990"/>
    <lineage>
        <taxon>Eukaryota</taxon>
        <taxon>Metazoa</taxon>
        <taxon>Chordata</taxon>
        <taxon>Craniata</taxon>
        <taxon>Vertebrata</taxon>
        <taxon>Euteleostomi</taxon>
        <taxon>Mammalia</taxon>
        <taxon>Eutheria</taxon>
        <taxon>Laurasiatheria</taxon>
        <taxon>Chiroptera</taxon>
        <taxon>Yinpterochiroptera</taxon>
        <taxon>Rhinolophoidea</taxon>
        <taxon>Hipposideridae</taxon>
        <taxon>Hipposideros</taxon>
    </lineage>
</organism>
<dbReference type="GeneID" id="109388757"/>
<sequence>MRFLPQVPESASAGWGLGSRGSPRTPCAPARQPVHRLSQAQHGELTREALVTQVARRLGKRKLSPGPRTSQKAETLDPVTLGNQSLGPGAKVGHELPYQLQQKMPRVWKTRRSDCTGPRTAWAAAPPFRSPTLPSSNGPEVEHVSCQEDGWELLPCPSTTATLSPPSPGGHLRGPAFRSRGVCDRPSREATSPLGDHWPSASPCARHRCAALTPGPGRRSGGNRMAASNPSEEFGSSATTRIPRPPSSFLVPGMLSRRLGELNSGSEESARRSCFHLRRRSGAAEESAPAAAHAPSPRGCGHVPQPRASIMHGLTCSRDPRAASPPSRRRRVPSGQGLRSGCLGRRNRGGGGWTVRANGPKEGGSALPVIPQSASGAGGSSSPRGGRKPAAGCGRPLPASEARRLHNFVRQPPAGRPAPPRPGPFVGAQRRRQRLGGAGPLRGALPSPREPARGPHPGARSFEDEEAAQVRSAGPRRSSAPAPPRRRRPPTLFRERSPSPLPARPPPGPSRHRRLGSGNVALRVT</sequence>
<accession>A0A8B7S9K9</accession>
<name>A0A8B7S9K9_HIPAR</name>